<dbReference type="GO" id="GO:0003904">
    <property type="term" value="F:deoxyribodipyrimidine photo-lyase activity"/>
    <property type="evidence" value="ECO:0007669"/>
    <property type="project" value="UniProtKB-EC"/>
</dbReference>
<keyword evidence="5 8" id="KW-0274">FAD</keyword>
<dbReference type="GO" id="GO:0000719">
    <property type="term" value="P:photoreactive repair"/>
    <property type="evidence" value="ECO:0007669"/>
    <property type="project" value="UniProtKB-ARBA"/>
</dbReference>
<evidence type="ECO:0000256" key="10">
    <source>
        <dbReference type="RuleBase" id="RU004182"/>
    </source>
</evidence>
<feature type="binding site" evidence="8">
    <location>
        <position position="46"/>
    </location>
    <ligand>
        <name>FAD</name>
        <dbReference type="ChEBI" id="CHEBI:57692"/>
    </ligand>
</feature>
<dbReference type="InterPro" id="IPR002081">
    <property type="entry name" value="Cryptochrome/DNA_photolyase_1"/>
</dbReference>
<dbReference type="RefSeq" id="WP_131311361.1">
    <property type="nucleotide sequence ID" value="NZ_SJFN01000041.1"/>
</dbReference>
<feature type="binding site" evidence="8">
    <location>
        <position position="97"/>
    </location>
    <ligand>
        <name>FAD</name>
        <dbReference type="ChEBI" id="CHEBI:57692"/>
    </ligand>
</feature>
<evidence type="ECO:0000313" key="12">
    <source>
        <dbReference type="EMBL" id="TBW33625.1"/>
    </source>
</evidence>
<dbReference type="EC" id="4.1.99.3" evidence="2"/>
<dbReference type="GO" id="GO:0009416">
    <property type="term" value="P:response to light stimulus"/>
    <property type="evidence" value="ECO:0007669"/>
    <property type="project" value="TreeGrafter"/>
</dbReference>
<feature type="site" description="Electron transfer via tryptophanyl radical" evidence="9">
    <location>
        <position position="131"/>
    </location>
</feature>
<feature type="site" description="Electron transfer via tryptophanyl radical" evidence="9">
    <location>
        <position position="207"/>
    </location>
</feature>
<keyword evidence="6 10" id="KW-0157">Chromophore</keyword>
<comment type="cofactor">
    <cofactor evidence="8">
        <name>FAD</name>
        <dbReference type="ChEBI" id="CHEBI:57692"/>
    </cofactor>
    <text evidence="8">Binds 1 FAD per subunit.</text>
</comment>
<dbReference type="InterPro" id="IPR018394">
    <property type="entry name" value="DNA_photolyase_1_CS_C"/>
</dbReference>
<evidence type="ECO:0000256" key="6">
    <source>
        <dbReference type="ARBA" id="ARBA00022991"/>
    </source>
</evidence>
<dbReference type="Proteomes" id="UP000292781">
    <property type="component" value="Unassembled WGS sequence"/>
</dbReference>
<dbReference type="InterPro" id="IPR005101">
    <property type="entry name" value="Cryptochr/Photolyase_FAD-bd"/>
</dbReference>
<feature type="site" description="Electron transfer via tryptophanyl radical" evidence="9">
    <location>
        <position position="184"/>
    </location>
</feature>
<keyword evidence="4 8" id="KW-0285">Flavoprotein</keyword>
<proteinExistence type="inferred from homology"/>
<dbReference type="Pfam" id="PF03441">
    <property type="entry name" value="FAD_binding_7"/>
    <property type="match status" value="1"/>
</dbReference>
<dbReference type="SUPFAM" id="SSF48173">
    <property type="entry name" value="Cryptochrome/photolyase FAD-binding domain"/>
    <property type="match status" value="1"/>
</dbReference>
<evidence type="ECO:0000256" key="7">
    <source>
        <dbReference type="ARBA" id="ARBA00033999"/>
    </source>
</evidence>
<comment type="cofactor">
    <cofactor evidence="1">
        <name>(6R)-5,10-methylene-5,6,7,8-tetrahydrofolate</name>
        <dbReference type="ChEBI" id="CHEBI:15636"/>
    </cofactor>
</comment>
<dbReference type="PROSITE" id="PS00394">
    <property type="entry name" value="DNA_PHOTOLYASES_1_1"/>
    <property type="match status" value="1"/>
</dbReference>
<organism evidence="12 13">
    <name type="scientific">Siculibacillus lacustris</name>
    <dbReference type="NCBI Taxonomy" id="1549641"/>
    <lineage>
        <taxon>Bacteria</taxon>
        <taxon>Pseudomonadati</taxon>
        <taxon>Pseudomonadota</taxon>
        <taxon>Alphaproteobacteria</taxon>
        <taxon>Hyphomicrobiales</taxon>
        <taxon>Ancalomicrobiaceae</taxon>
        <taxon>Siculibacillus</taxon>
    </lineage>
</organism>
<dbReference type="GO" id="GO:0071949">
    <property type="term" value="F:FAD binding"/>
    <property type="evidence" value="ECO:0007669"/>
    <property type="project" value="TreeGrafter"/>
</dbReference>
<evidence type="ECO:0000256" key="5">
    <source>
        <dbReference type="ARBA" id="ARBA00022827"/>
    </source>
</evidence>
<accession>A0A4Q9VHF6</accession>
<dbReference type="EMBL" id="SJFN01000041">
    <property type="protein sequence ID" value="TBW33625.1"/>
    <property type="molecule type" value="Genomic_DNA"/>
</dbReference>
<dbReference type="AlphaFoldDB" id="A0A4Q9VHF6"/>
<dbReference type="PRINTS" id="PR00147">
    <property type="entry name" value="DNAPHOTLYASE"/>
</dbReference>
<dbReference type="InterPro" id="IPR036134">
    <property type="entry name" value="Crypto/Photolyase_FAD-like_sf"/>
</dbReference>
<dbReference type="PANTHER" id="PTHR11455:SF9">
    <property type="entry name" value="CRYPTOCHROME CIRCADIAN CLOCK 5 ISOFORM X1"/>
    <property type="match status" value="1"/>
</dbReference>
<keyword evidence="13" id="KW-1185">Reference proteome</keyword>
<comment type="catalytic activity">
    <reaction evidence="7">
        <text>cyclobutadipyrimidine (in DNA) = 2 pyrimidine residues (in DNA).</text>
        <dbReference type="EC" id="4.1.99.3"/>
    </reaction>
</comment>
<dbReference type="Gene3D" id="1.10.579.10">
    <property type="entry name" value="DNA Cyclobutane Dipyrimidine Photolyase, subunit A, domain 3"/>
    <property type="match status" value="1"/>
</dbReference>
<dbReference type="OrthoDB" id="9772484at2"/>
<sequence>PPTGVDAARSAAAPHWAGGLAAAWTPGEAGARARLDALLDRRLAGYADERDRPDRDVGSRLSPHLRFGEISIRRIHTELTAVSHGPDAPAPADLDKYLAELGWREFSHHLLAHRPDLATANLQPAFDAFPWRDDPAFAEAWRRGATGYPLVDAGMRELWTTGTMHNRVRMVAASFLIKHGLIDWRIGEAWFWDTLVDACPAANPASWQWVAGCGADAAPFFRIFNPVLQGEKFDPEGNYVRRYVPELAGLPNRRIHAPWTAAPLECRAAGLRLGVDRPLPIVDHAAARDRALAAFARTRGDRPSTPPRRSA</sequence>
<feature type="domain" description="Cryptochrome/DNA photolyase FAD-binding" evidence="11">
    <location>
        <begin position="98"/>
        <end position="296"/>
    </location>
</feature>
<comment type="similarity">
    <text evidence="10">Belongs to the DNA photolyase family.</text>
</comment>
<evidence type="ECO:0000313" key="13">
    <source>
        <dbReference type="Proteomes" id="UP000292781"/>
    </source>
</evidence>
<evidence type="ECO:0000256" key="9">
    <source>
        <dbReference type="PIRSR" id="PIRSR602081-2"/>
    </source>
</evidence>
<evidence type="ECO:0000256" key="4">
    <source>
        <dbReference type="ARBA" id="ARBA00022630"/>
    </source>
</evidence>
<dbReference type="PANTHER" id="PTHR11455">
    <property type="entry name" value="CRYPTOCHROME"/>
    <property type="match status" value="1"/>
</dbReference>
<name>A0A4Q9VHF6_9HYPH</name>
<evidence type="ECO:0000256" key="8">
    <source>
        <dbReference type="PIRSR" id="PIRSR602081-1"/>
    </source>
</evidence>
<dbReference type="Gene3D" id="1.25.40.80">
    <property type="match status" value="1"/>
</dbReference>
<comment type="caution">
    <text evidence="12">The sequence shown here is derived from an EMBL/GenBank/DDBJ whole genome shotgun (WGS) entry which is preliminary data.</text>
</comment>
<keyword evidence="12" id="KW-0456">Lyase</keyword>
<dbReference type="GO" id="GO:0003677">
    <property type="term" value="F:DNA binding"/>
    <property type="evidence" value="ECO:0007669"/>
    <property type="project" value="TreeGrafter"/>
</dbReference>
<evidence type="ECO:0000256" key="2">
    <source>
        <dbReference type="ARBA" id="ARBA00013149"/>
    </source>
</evidence>
<protein>
    <recommendedName>
        <fullName evidence="3">Deoxyribodipyrimidine photo-lyase</fullName>
        <ecNumber evidence="2">4.1.99.3</ecNumber>
    </recommendedName>
</protein>
<evidence type="ECO:0000256" key="1">
    <source>
        <dbReference type="ARBA" id="ARBA00001932"/>
    </source>
</evidence>
<reference evidence="12 13" key="1">
    <citation type="submission" date="2019-02" db="EMBL/GenBank/DDBJ databases">
        <title>Siculibacillus lacustris gen. nov., sp. nov., a new rosette-forming bacterium isolated from a freshwater crater lake (Lake St. Ana, Romania).</title>
        <authorList>
            <person name="Felfoldi T."/>
            <person name="Marton Z."/>
            <person name="Szabo A."/>
            <person name="Mentes A."/>
            <person name="Boka K."/>
            <person name="Marialigeti K."/>
            <person name="Mathe I."/>
            <person name="Koncz M."/>
            <person name="Schumann P."/>
            <person name="Toth E."/>
        </authorList>
    </citation>
    <scope>NUCLEOTIDE SEQUENCE [LARGE SCALE GENOMIC DNA]</scope>
    <source>
        <strain evidence="12 13">SA-279</strain>
    </source>
</reference>
<gene>
    <name evidence="12" type="ORF">EYW49_19785</name>
</gene>
<evidence type="ECO:0000256" key="3">
    <source>
        <dbReference type="ARBA" id="ARBA00014046"/>
    </source>
</evidence>
<feature type="non-terminal residue" evidence="12">
    <location>
        <position position="1"/>
    </location>
</feature>
<evidence type="ECO:0000259" key="11">
    <source>
        <dbReference type="Pfam" id="PF03441"/>
    </source>
</evidence>
<dbReference type="FunFam" id="1.10.579.10:FF:000003">
    <property type="entry name" value="Deoxyribodipyrimidine photo-lyase"/>
    <property type="match status" value="1"/>
</dbReference>